<protein>
    <recommendedName>
        <fullName evidence="4">hydroxyacid-oxoacid transhydrogenase</fullName>
        <ecNumber evidence="4">1.1.99.24</ecNumber>
    </recommendedName>
</protein>
<evidence type="ECO:0000256" key="2">
    <source>
        <dbReference type="ARBA" id="ARBA00001962"/>
    </source>
</evidence>
<keyword evidence="6 11" id="KW-0560">Oxidoreductase</keyword>
<evidence type="ECO:0000256" key="7">
    <source>
        <dbReference type="ARBA" id="ARBA00049496"/>
    </source>
</evidence>
<sequence length="433" mass="45961">MSCCHHYHPDPGCDAAFAVDVSAITFGRGCMRELGPQAHRLGLRRVAVFTDPRVRELPPMRGALASLAAAGIGFEVFDEVRIEPTDRSFAAAIAFAREARVDGYVSVGGGSVIDTAKAANLYATHPAAFDTYVNAPVGAGQPVPGPLRPHIACPTTSGTGSECTGIAIFDDLSLHAKTGIASRRLRLDLALIDPDWTRHLPRMVLACSAFDVLSHALESLTARPHTRRPHEPGAERPLSQGANPWSDMGCARSLELLGKYMLRAIDDAADDEAREQVMWASTLAGIAFGNSGVHLPHGMAYAVAGNVRDYRPPDYPRTEPMVPHGMSVILNAPAVFAETASTSPQRHLDGARWLGADVAEAAEADAGEIVGTRLIELMQAAGLPQGLAGLGYAASDIGRLTEGAAVQRRLLDNAPVAVDDALLNHLFSQSLCY</sequence>
<evidence type="ECO:0000256" key="3">
    <source>
        <dbReference type="ARBA" id="ARBA00010005"/>
    </source>
</evidence>
<dbReference type="EMBL" id="JAZHOG010000001">
    <property type="protein sequence ID" value="MEJ8566463.1"/>
    <property type="molecule type" value="Genomic_DNA"/>
</dbReference>
<gene>
    <name evidence="11" type="ORF">V3330_02390</name>
</gene>
<dbReference type="Pfam" id="PF25137">
    <property type="entry name" value="ADH_Fe_C"/>
    <property type="match status" value="1"/>
</dbReference>
<dbReference type="InterPro" id="IPR039697">
    <property type="entry name" value="Alcohol_dehydrogenase_Fe"/>
</dbReference>
<feature type="domain" description="Alcohol dehydrogenase iron-type/glycerol dehydrogenase GldA" evidence="9">
    <location>
        <begin position="23"/>
        <end position="194"/>
    </location>
</feature>
<dbReference type="Gene3D" id="1.20.1090.10">
    <property type="entry name" value="Dehydroquinate synthase-like - alpha domain"/>
    <property type="match status" value="1"/>
</dbReference>
<dbReference type="Pfam" id="PF00465">
    <property type="entry name" value="Fe-ADH"/>
    <property type="match status" value="1"/>
</dbReference>
<evidence type="ECO:0000313" key="11">
    <source>
        <dbReference type="EMBL" id="MEJ8566463.1"/>
    </source>
</evidence>
<evidence type="ECO:0000256" key="6">
    <source>
        <dbReference type="ARBA" id="ARBA00023002"/>
    </source>
</evidence>
<dbReference type="GO" id="GO:0046872">
    <property type="term" value="F:metal ion binding"/>
    <property type="evidence" value="ECO:0007669"/>
    <property type="project" value="InterPro"/>
</dbReference>
<dbReference type="CDD" id="cd08190">
    <property type="entry name" value="HOT"/>
    <property type="match status" value="1"/>
</dbReference>
<evidence type="ECO:0000256" key="4">
    <source>
        <dbReference type="ARBA" id="ARBA00013182"/>
    </source>
</evidence>
<feature type="region of interest" description="Disordered" evidence="8">
    <location>
        <begin position="223"/>
        <end position="244"/>
    </location>
</feature>
<dbReference type="EC" id="1.1.99.24" evidence="4"/>
<dbReference type="GO" id="GO:0004022">
    <property type="term" value="F:alcohol dehydrogenase (NAD+) activity"/>
    <property type="evidence" value="ECO:0007669"/>
    <property type="project" value="InterPro"/>
</dbReference>
<dbReference type="Proteomes" id="UP001359886">
    <property type="component" value="Unassembled WGS sequence"/>
</dbReference>
<organism evidence="11 12">
    <name type="scientific">Elongatibacter sediminis</name>
    <dbReference type="NCBI Taxonomy" id="3119006"/>
    <lineage>
        <taxon>Bacteria</taxon>
        <taxon>Pseudomonadati</taxon>
        <taxon>Pseudomonadota</taxon>
        <taxon>Gammaproteobacteria</taxon>
        <taxon>Chromatiales</taxon>
        <taxon>Wenzhouxiangellaceae</taxon>
        <taxon>Elongatibacter</taxon>
    </lineage>
</organism>
<name>A0AAW9REF4_9GAMM</name>
<evidence type="ECO:0000259" key="10">
    <source>
        <dbReference type="Pfam" id="PF25137"/>
    </source>
</evidence>
<dbReference type="AlphaFoldDB" id="A0AAW9REF4"/>
<comment type="caution">
    <text evidence="11">The sequence shown here is derived from an EMBL/GenBank/DDBJ whole genome shotgun (WGS) entry which is preliminary data.</text>
</comment>
<dbReference type="InterPro" id="IPR018211">
    <property type="entry name" value="ADH_Fe_CS"/>
</dbReference>
<dbReference type="Gene3D" id="3.40.50.1970">
    <property type="match status" value="1"/>
</dbReference>
<evidence type="ECO:0000256" key="5">
    <source>
        <dbReference type="ARBA" id="ARBA00022946"/>
    </source>
</evidence>
<comment type="catalytic activity">
    <reaction evidence="1">
        <text>(S)-3-hydroxybutanoate + 2-oxoglutarate = (R)-2-hydroxyglutarate + acetoacetate</text>
        <dbReference type="Rhea" id="RHEA:23048"/>
        <dbReference type="ChEBI" id="CHEBI:11047"/>
        <dbReference type="ChEBI" id="CHEBI:13705"/>
        <dbReference type="ChEBI" id="CHEBI:15801"/>
        <dbReference type="ChEBI" id="CHEBI:16810"/>
        <dbReference type="EC" id="1.1.99.24"/>
    </reaction>
</comment>
<keyword evidence="12" id="KW-1185">Reference proteome</keyword>
<reference evidence="11 12" key="1">
    <citation type="submission" date="2024-02" db="EMBL/GenBank/DDBJ databases">
        <title>A novel Wenzhouxiangellaceae bacterium, isolated from coastal sediments.</title>
        <authorList>
            <person name="Du Z.-J."/>
            <person name="Ye Y.-Q."/>
            <person name="Zhang X.-Y."/>
        </authorList>
    </citation>
    <scope>NUCLEOTIDE SEQUENCE [LARGE SCALE GENOMIC DNA]</scope>
    <source>
        <strain evidence="11 12">CH-27</strain>
    </source>
</reference>
<dbReference type="PANTHER" id="PTHR11496:SF83">
    <property type="entry name" value="HYDROXYACID-OXOACID TRANSHYDROGENASE, MITOCHONDRIAL"/>
    <property type="match status" value="1"/>
</dbReference>
<dbReference type="FunFam" id="3.40.50.1970:FF:000003">
    <property type="entry name" value="Alcohol dehydrogenase, iron-containing"/>
    <property type="match status" value="1"/>
</dbReference>
<evidence type="ECO:0000256" key="8">
    <source>
        <dbReference type="SAM" id="MobiDB-lite"/>
    </source>
</evidence>
<evidence type="ECO:0000313" key="12">
    <source>
        <dbReference type="Proteomes" id="UP001359886"/>
    </source>
</evidence>
<feature type="domain" description="Fe-containing alcohol dehydrogenase-like C-terminal" evidence="10">
    <location>
        <begin position="239"/>
        <end position="426"/>
    </location>
</feature>
<keyword evidence="5" id="KW-0809">Transit peptide</keyword>
<comment type="similarity">
    <text evidence="3">Belongs to the iron-containing alcohol dehydrogenase family. Hydroxyacid-oxoacid transhydrogenase subfamily.</text>
</comment>
<evidence type="ECO:0000259" key="9">
    <source>
        <dbReference type="Pfam" id="PF00465"/>
    </source>
</evidence>
<dbReference type="PROSITE" id="PS00913">
    <property type="entry name" value="ADH_IRON_1"/>
    <property type="match status" value="1"/>
</dbReference>
<accession>A0AAW9REF4</accession>
<proteinExistence type="inferred from homology"/>
<dbReference type="InterPro" id="IPR042157">
    <property type="entry name" value="HOT"/>
</dbReference>
<dbReference type="RefSeq" id="WP_354693781.1">
    <property type="nucleotide sequence ID" value="NZ_JAZHOG010000001.1"/>
</dbReference>
<dbReference type="SUPFAM" id="SSF56796">
    <property type="entry name" value="Dehydroquinate synthase-like"/>
    <property type="match status" value="1"/>
</dbReference>
<dbReference type="InterPro" id="IPR001670">
    <property type="entry name" value="ADH_Fe/GldA"/>
</dbReference>
<dbReference type="GO" id="GO:0047988">
    <property type="term" value="F:hydroxyacid-oxoacid transhydrogenase activity"/>
    <property type="evidence" value="ECO:0007669"/>
    <property type="project" value="UniProtKB-EC"/>
</dbReference>
<evidence type="ECO:0000256" key="1">
    <source>
        <dbReference type="ARBA" id="ARBA00000813"/>
    </source>
</evidence>
<dbReference type="InterPro" id="IPR056798">
    <property type="entry name" value="ADH_Fe_C"/>
</dbReference>
<comment type="cofactor">
    <cofactor evidence="2">
        <name>Fe cation</name>
        <dbReference type="ChEBI" id="CHEBI:24875"/>
    </cofactor>
</comment>
<dbReference type="PANTHER" id="PTHR11496">
    <property type="entry name" value="ALCOHOL DEHYDROGENASE"/>
    <property type="match status" value="1"/>
</dbReference>
<comment type="catalytic activity">
    <reaction evidence="7">
        <text>4-hydroxybutanoate + 2-oxoglutarate = (R)-2-hydroxyglutarate + succinate semialdehyde</text>
        <dbReference type="Rhea" id="RHEA:24734"/>
        <dbReference type="ChEBI" id="CHEBI:15801"/>
        <dbReference type="ChEBI" id="CHEBI:16724"/>
        <dbReference type="ChEBI" id="CHEBI:16810"/>
        <dbReference type="ChEBI" id="CHEBI:57706"/>
        <dbReference type="EC" id="1.1.99.24"/>
    </reaction>
</comment>